<protein>
    <submittedName>
        <fullName evidence="3">DUF2089 domain-containing protein</fullName>
    </submittedName>
</protein>
<dbReference type="Pfam" id="PF22747">
    <property type="entry name" value="Zn_ribbon_DUF2089"/>
    <property type="match status" value="1"/>
</dbReference>
<name>A0A931AWT6_9FIRM</name>
<reference evidence="3" key="1">
    <citation type="submission" date="2020-11" db="EMBL/GenBank/DDBJ databases">
        <title>Halonatronomonas betainensis gen. nov., sp. nov. a novel haloalkaliphilic representative of the family Halanaerobiacae capable of betaine degradation.</title>
        <authorList>
            <person name="Boltyanskaya Y."/>
            <person name="Kevbrin V."/>
            <person name="Detkova E."/>
            <person name="Grouzdev D.S."/>
            <person name="Koziaeva V."/>
            <person name="Zhilina T."/>
        </authorList>
    </citation>
    <scope>NUCLEOTIDE SEQUENCE</scope>
    <source>
        <strain evidence="3">Z-7014</strain>
    </source>
</reference>
<accession>A0A931AWT6</accession>
<organism evidence="3 4">
    <name type="scientific">Halonatronomonas betaini</name>
    <dbReference type="NCBI Taxonomy" id="2778430"/>
    <lineage>
        <taxon>Bacteria</taxon>
        <taxon>Bacillati</taxon>
        <taxon>Bacillota</taxon>
        <taxon>Clostridia</taxon>
        <taxon>Halanaerobiales</taxon>
        <taxon>Halarsenatibacteraceae</taxon>
        <taxon>Halonatronomonas</taxon>
    </lineage>
</organism>
<evidence type="ECO:0000313" key="4">
    <source>
        <dbReference type="Proteomes" id="UP000621436"/>
    </source>
</evidence>
<dbReference type="RefSeq" id="WP_270454530.1">
    <property type="nucleotide sequence ID" value="NZ_JADPIE010000006.1"/>
</dbReference>
<proteinExistence type="predicted"/>
<keyword evidence="4" id="KW-1185">Reference proteome</keyword>
<dbReference type="EMBL" id="JADPIE010000006">
    <property type="protein sequence ID" value="MBF8437536.1"/>
    <property type="molecule type" value="Genomic_DNA"/>
</dbReference>
<dbReference type="Pfam" id="PF09862">
    <property type="entry name" value="DUF2089"/>
    <property type="match status" value="1"/>
</dbReference>
<evidence type="ECO:0000259" key="1">
    <source>
        <dbReference type="Pfam" id="PF09862"/>
    </source>
</evidence>
<sequence>MANKVNKLIGKCPVCQENMEITEIKCNDCDTKIRGRFFLDKFSRLDPDQHHFVEVFIRSRGNIKEVEREMGISYPTVRNKLDEVIEALGYQPEDSPDDNKAKKRKEILDSLENGEIQSQEAVEMLKNI</sequence>
<evidence type="ECO:0000313" key="3">
    <source>
        <dbReference type="EMBL" id="MBF8437536.1"/>
    </source>
</evidence>
<feature type="domain" description="DUF2089" evidence="1">
    <location>
        <begin position="45"/>
        <end position="91"/>
    </location>
</feature>
<dbReference type="InterPro" id="IPR053957">
    <property type="entry name" value="DUF2089_Zn_ribbon"/>
</dbReference>
<dbReference type="AlphaFoldDB" id="A0A931AWT6"/>
<gene>
    <name evidence="3" type="ORF">I0Q91_10615</name>
</gene>
<dbReference type="Proteomes" id="UP000621436">
    <property type="component" value="Unassembled WGS sequence"/>
</dbReference>
<comment type="caution">
    <text evidence="3">The sequence shown here is derived from an EMBL/GenBank/DDBJ whole genome shotgun (WGS) entry which is preliminary data.</text>
</comment>
<feature type="domain" description="DUF2089" evidence="2">
    <location>
        <begin position="12"/>
        <end position="43"/>
    </location>
</feature>
<dbReference type="InterPro" id="IPR018658">
    <property type="entry name" value="DUF2089"/>
</dbReference>
<evidence type="ECO:0000259" key="2">
    <source>
        <dbReference type="Pfam" id="PF22747"/>
    </source>
</evidence>